<accession>A0A931GB61</accession>
<name>A0A931GB61_9BACT</name>
<dbReference type="EMBL" id="JACCQK010000220">
    <property type="protein sequence ID" value="MBG0779149.1"/>
    <property type="molecule type" value="Genomic_DNA"/>
</dbReference>
<gene>
    <name evidence="2" type="ORF">H0S81_04405</name>
</gene>
<organism evidence="2 3">
    <name type="scientific">Desulfotignum balticum</name>
    <dbReference type="NCBI Taxonomy" id="115781"/>
    <lineage>
        <taxon>Bacteria</taxon>
        <taxon>Pseudomonadati</taxon>
        <taxon>Thermodesulfobacteriota</taxon>
        <taxon>Desulfobacteria</taxon>
        <taxon>Desulfobacterales</taxon>
        <taxon>Desulfobacteraceae</taxon>
        <taxon>Desulfotignum</taxon>
    </lineage>
</organism>
<protein>
    <recommendedName>
        <fullName evidence="1">Formylmethanofuran dehydrogenase subunit E domain-containing protein</fullName>
    </recommendedName>
</protein>
<feature type="domain" description="Formylmethanofuran dehydrogenase subunit E" evidence="1">
    <location>
        <begin position="213"/>
        <end position="273"/>
    </location>
</feature>
<evidence type="ECO:0000313" key="3">
    <source>
        <dbReference type="Proteomes" id="UP000706172"/>
    </source>
</evidence>
<evidence type="ECO:0000313" key="2">
    <source>
        <dbReference type="EMBL" id="MBG0779149.1"/>
    </source>
</evidence>
<dbReference type="AlphaFoldDB" id="A0A931GB61"/>
<dbReference type="Gene3D" id="3.30.1330.130">
    <property type="match status" value="1"/>
</dbReference>
<sequence length="378" mass="41262">MIHIKNRHAVFIAFWVVLALTAGSGVCSGKSAADGTSPGSVYTRWKTVGQFAADLSLKMIQNTGTAPDKNHLIVLTNAGYSEMFGMPTQGALDGLAAVTGASRGESTLIEIHAAAWDPLWVAVHDPASGWCAYLQMERPGGSDSHKFPDDISHEIFGIRTVERIDAEYLYQHAEAFENRMADRIFGDNAFRVITIANAVAAGAPAHVIRAFEFHDHYCPGIISGILMAGYVQAHFPPGKSGYVVHGINPWCKEDALMTLLNATPGKKKYAVTYPSKEDLARRLPEVETAATIIYRQDDRTKQWEGILLGFDWADTSCTKTGNVIIDKLCTDLWYLERIDTPEAFVKVLKTVALPDGVSPIDWAGPGIDPLQKMGLTVK</sequence>
<dbReference type="Proteomes" id="UP000706172">
    <property type="component" value="Unassembled WGS sequence"/>
</dbReference>
<proteinExistence type="predicted"/>
<reference evidence="2" key="1">
    <citation type="submission" date="2020-07" db="EMBL/GenBank/DDBJ databases">
        <title>Severe corrosion of carbon steel in oil field produced water can be linked to methanogenic archaea containing a special type of NiFe hydrogenase.</title>
        <authorList>
            <person name="Lahme S."/>
            <person name="Mand J."/>
            <person name="Longwell J."/>
            <person name="Smith R."/>
            <person name="Enning D."/>
        </authorList>
    </citation>
    <scope>NUCLEOTIDE SEQUENCE</scope>
    <source>
        <strain evidence="2">MIC098Bin6</strain>
    </source>
</reference>
<dbReference type="InterPro" id="IPR003814">
    <property type="entry name" value="FmdEsu_dom"/>
</dbReference>
<dbReference type="SUPFAM" id="SSF143555">
    <property type="entry name" value="FwdE-like"/>
    <property type="match status" value="1"/>
</dbReference>
<evidence type="ECO:0000259" key="1">
    <source>
        <dbReference type="Pfam" id="PF02663"/>
    </source>
</evidence>
<comment type="caution">
    <text evidence="2">The sequence shown here is derived from an EMBL/GenBank/DDBJ whole genome shotgun (WGS) entry which is preliminary data.</text>
</comment>
<dbReference type="Pfam" id="PF02663">
    <property type="entry name" value="FmdE"/>
    <property type="match status" value="1"/>
</dbReference>